<comment type="caution">
    <text evidence="1">The sequence shown here is derived from an EMBL/GenBank/DDBJ whole genome shotgun (WGS) entry which is preliminary data.</text>
</comment>
<evidence type="ECO:0000313" key="1">
    <source>
        <dbReference type="EMBL" id="OIR10998.1"/>
    </source>
</evidence>
<proteinExistence type="predicted"/>
<gene>
    <name evidence="1" type="ORF">GALL_71690</name>
</gene>
<name>A0A1J5TG52_9ZZZZ</name>
<dbReference type="AlphaFoldDB" id="A0A1J5TG52"/>
<accession>A0A1J5TG52</accession>
<protein>
    <submittedName>
        <fullName evidence="1">Uncharacterized protein</fullName>
    </submittedName>
</protein>
<sequence length="58" mass="7321">MNVIHFPRLKTRRRKNPQWLLDLARHIGHLRGRFMEYHRLRRTGLHRRACFWCAWNLK</sequence>
<organism evidence="1">
    <name type="scientific">mine drainage metagenome</name>
    <dbReference type="NCBI Taxonomy" id="410659"/>
    <lineage>
        <taxon>unclassified sequences</taxon>
        <taxon>metagenomes</taxon>
        <taxon>ecological metagenomes</taxon>
    </lineage>
</organism>
<dbReference type="EMBL" id="MLJW01000021">
    <property type="protein sequence ID" value="OIR10998.1"/>
    <property type="molecule type" value="Genomic_DNA"/>
</dbReference>
<reference evidence="1" key="1">
    <citation type="submission" date="2016-10" db="EMBL/GenBank/DDBJ databases">
        <title>Sequence of Gallionella enrichment culture.</title>
        <authorList>
            <person name="Poehlein A."/>
            <person name="Muehling M."/>
            <person name="Daniel R."/>
        </authorList>
    </citation>
    <scope>NUCLEOTIDE SEQUENCE</scope>
</reference>